<dbReference type="AlphaFoldDB" id="A0A1C4FXX8"/>
<dbReference type="EMBL" id="FMAK01000054">
    <property type="protein sequence ID" value="SCB70777.1"/>
    <property type="molecule type" value="Genomic_DNA"/>
</dbReference>
<dbReference type="Proteomes" id="UP000195696">
    <property type="component" value="Unassembled WGS sequence"/>
</dbReference>
<reference evidence="1 2" key="1">
    <citation type="submission" date="2016-08" db="EMBL/GenBank/DDBJ databases">
        <authorList>
            <person name="Seilhamer J.J."/>
        </authorList>
    </citation>
    <scope>NUCLEOTIDE SEQUENCE [LARGE SCALE GENOMIC DNA]</scope>
    <source>
        <strain evidence="1 2">SDA_GO95</strain>
    </source>
</reference>
<accession>A0A1C4FXX8</accession>
<evidence type="ECO:0000313" key="2">
    <source>
        <dbReference type="Proteomes" id="UP000195696"/>
    </source>
</evidence>
<name>A0A1C4FXX8_BACMY</name>
<proteinExistence type="predicted"/>
<organism evidence="1 2">
    <name type="scientific">Bacillus mycoides</name>
    <dbReference type="NCBI Taxonomy" id="1405"/>
    <lineage>
        <taxon>Bacteria</taxon>
        <taxon>Bacillati</taxon>
        <taxon>Bacillota</taxon>
        <taxon>Bacilli</taxon>
        <taxon>Bacillales</taxon>
        <taxon>Bacillaceae</taxon>
        <taxon>Bacillus</taxon>
        <taxon>Bacillus cereus group</taxon>
    </lineage>
</organism>
<protein>
    <submittedName>
        <fullName evidence="1">Uncharacterized protein</fullName>
    </submittedName>
</protein>
<evidence type="ECO:0000313" key="1">
    <source>
        <dbReference type="EMBL" id="SCB70777.1"/>
    </source>
</evidence>
<sequence>MNSNLLGVMVFIFFCAFIVFIIDITI</sequence>
<gene>
    <name evidence="1" type="ORF">BWGO95_04955</name>
</gene>